<gene>
    <name evidence="1" type="ORF">EYZ11_007416</name>
</gene>
<dbReference type="AlphaFoldDB" id="A0A4V3UNZ8"/>
<evidence type="ECO:0000313" key="1">
    <source>
        <dbReference type="EMBL" id="THC93104.1"/>
    </source>
</evidence>
<evidence type="ECO:0000313" key="2">
    <source>
        <dbReference type="Proteomes" id="UP000308092"/>
    </source>
</evidence>
<dbReference type="VEuPathDB" id="FungiDB:EYZ11_007416"/>
<name>A0A4V3UNZ8_9EURO</name>
<proteinExistence type="predicted"/>
<reference evidence="1 2" key="1">
    <citation type="submission" date="2019-03" db="EMBL/GenBank/DDBJ databases">
        <title>The genome sequence of a newly discovered highly antifungal drug resistant Aspergillus species, Aspergillus tanneri NIH 1004.</title>
        <authorList>
            <person name="Mounaud S."/>
            <person name="Singh I."/>
            <person name="Joardar V."/>
            <person name="Pakala S."/>
            <person name="Pakala S."/>
            <person name="Venepally P."/>
            <person name="Hoover J."/>
            <person name="Nierman W."/>
            <person name="Chung J."/>
            <person name="Losada L."/>
        </authorList>
    </citation>
    <scope>NUCLEOTIDE SEQUENCE [LARGE SCALE GENOMIC DNA]</scope>
    <source>
        <strain evidence="1 2">NIH1004</strain>
    </source>
</reference>
<keyword evidence="2" id="KW-1185">Reference proteome</keyword>
<comment type="caution">
    <text evidence="1">The sequence shown here is derived from an EMBL/GenBank/DDBJ whole genome shotgun (WGS) entry which is preliminary data.</text>
</comment>
<accession>A0A4V3UNZ8</accession>
<dbReference type="EMBL" id="SOSA01000286">
    <property type="protein sequence ID" value="THC93104.1"/>
    <property type="molecule type" value="Genomic_DNA"/>
</dbReference>
<dbReference type="Proteomes" id="UP000308092">
    <property type="component" value="Unassembled WGS sequence"/>
</dbReference>
<organism evidence="1 2">
    <name type="scientific">Aspergillus tanneri</name>
    <dbReference type="NCBI Taxonomy" id="1220188"/>
    <lineage>
        <taxon>Eukaryota</taxon>
        <taxon>Fungi</taxon>
        <taxon>Dikarya</taxon>
        <taxon>Ascomycota</taxon>
        <taxon>Pezizomycotina</taxon>
        <taxon>Eurotiomycetes</taxon>
        <taxon>Eurotiomycetidae</taxon>
        <taxon>Eurotiales</taxon>
        <taxon>Aspergillaceae</taxon>
        <taxon>Aspergillus</taxon>
        <taxon>Aspergillus subgen. Circumdati</taxon>
    </lineage>
</organism>
<protein>
    <submittedName>
        <fullName evidence="1">Uncharacterized protein</fullName>
    </submittedName>
</protein>
<sequence length="24" mass="2687">MPLVSVDRSRGGKDLCYSCYRALP</sequence>